<feature type="region of interest" description="Disordered" evidence="6">
    <location>
        <begin position="1"/>
        <end position="30"/>
    </location>
</feature>
<dbReference type="VEuPathDB" id="VectorBase:LOC119163605"/>
<dbReference type="PANTHER" id="PTHR31815:SF1">
    <property type="entry name" value="TRANSMEMBRANE PROTEIN 200C"/>
    <property type="match status" value="1"/>
</dbReference>
<keyword evidence="3 7" id="KW-0812">Transmembrane</keyword>
<feature type="region of interest" description="Disordered" evidence="6">
    <location>
        <begin position="241"/>
        <end position="303"/>
    </location>
</feature>
<accession>A0A9J6EDH6</accession>
<reference evidence="8" key="1">
    <citation type="journal article" date="2020" name="Cell">
        <title>Large-Scale Comparative Analyses of Tick Genomes Elucidate Their Genetic Diversity and Vector Capacities.</title>
        <authorList>
            <consortium name="Tick Genome and Microbiome Consortium (TIGMIC)"/>
            <person name="Jia N."/>
            <person name="Wang J."/>
            <person name="Shi W."/>
            <person name="Du L."/>
            <person name="Sun Y."/>
            <person name="Zhan W."/>
            <person name="Jiang J.F."/>
            <person name="Wang Q."/>
            <person name="Zhang B."/>
            <person name="Ji P."/>
            <person name="Bell-Sakyi L."/>
            <person name="Cui X.M."/>
            <person name="Yuan T.T."/>
            <person name="Jiang B.G."/>
            <person name="Yang W.F."/>
            <person name="Lam T.T."/>
            <person name="Chang Q.C."/>
            <person name="Ding S.J."/>
            <person name="Wang X.J."/>
            <person name="Zhu J.G."/>
            <person name="Ruan X.D."/>
            <person name="Zhao L."/>
            <person name="Wei J.T."/>
            <person name="Ye R.Z."/>
            <person name="Que T.C."/>
            <person name="Du C.H."/>
            <person name="Zhou Y.H."/>
            <person name="Cheng J.X."/>
            <person name="Dai P.F."/>
            <person name="Guo W.B."/>
            <person name="Han X.H."/>
            <person name="Huang E.J."/>
            <person name="Li L.F."/>
            <person name="Wei W."/>
            <person name="Gao Y.C."/>
            <person name="Liu J.Z."/>
            <person name="Shao H.Z."/>
            <person name="Wang X."/>
            <person name="Wang C.C."/>
            <person name="Yang T.C."/>
            <person name="Huo Q.B."/>
            <person name="Li W."/>
            <person name="Chen H.Y."/>
            <person name="Chen S.E."/>
            <person name="Zhou L.G."/>
            <person name="Ni X.B."/>
            <person name="Tian J.H."/>
            <person name="Sheng Y."/>
            <person name="Liu T."/>
            <person name="Pan Y.S."/>
            <person name="Xia L.Y."/>
            <person name="Li J."/>
            <person name="Zhao F."/>
            <person name="Cao W.C."/>
        </authorList>
    </citation>
    <scope>NUCLEOTIDE SEQUENCE</scope>
    <source>
        <strain evidence="8">Rmic-2018</strain>
    </source>
</reference>
<feature type="compositionally biased region" description="Basic residues" evidence="6">
    <location>
        <begin position="448"/>
        <end position="458"/>
    </location>
</feature>
<evidence type="ECO:0000256" key="7">
    <source>
        <dbReference type="SAM" id="Phobius"/>
    </source>
</evidence>
<keyword evidence="9" id="KW-1185">Reference proteome</keyword>
<evidence type="ECO:0000256" key="4">
    <source>
        <dbReference type="ARBA" id="ARBA00022989"/>
    </source>
</evidence>
<feature type="region of interest" description="Disordered" evidence="6">
    <location>
        <begin position="384"/>
        <end position="417"/>
    </location>
</feature>
<proteinExistence type="inferred from homology"/>
<evidence type="ECO:0000256" key="5">
    <source>
        <dbReference type="ARBA" id="ARBA00023136"/>
    </source>
</evidence>
<comment type="subcellular location">
    <subcellularLocation>
        <location evidence="1">Membrane</location>
        <topology evidence="1">Multi-pass membrane protein</topology>
    </subcellularLocation>
</comment>
<feature type="transmembrane region" description="Helical" evidence="7">
    <location>
        <begin position="95"/>
        <end position="116"/>
    </location>
</feature>
<dbReference type="AlphaFoldDB" id="A0A9J6EDH6"/>
<evidence type="ECO:0000256" key="2">
    <source>
        <dbReference type="ARBA" id="ARBA00005308"/>
    </source>
</evidence>
<protein>
    <submittedName>
        <fullName evidence="8">Uncharacterized protein</fullName>
    </submittedName>
</protein>
<comment type="similarity">
    <text evidence="2">Belongs to the TMEM200 family.</text>
</comment>
<feature type="region of interest" description="Disordered" evidence="6">
    <location>
        <begin position="437"/>
        <end position="492"/>
    </location>
</feature>
<gene>
    <name evidence="8" type="ORF">HPB51_024338</name>
</gene>
<comment type="caution">
    <text evidence="8">The sequence shown here is derived from an EMBL/GenBank/DDBJ whole genome shotgun (WGS) entry which is preliminary data.</text>
</comment>
<feature type="region of interest" description="Disordered" evidence="6">
    <location>
        <begin position="46"/>
        <end position="80"/>
    </location>
</feature>
<keyword evidence="5 7" id="KW-0472">Membrane</keyword>
<feature type="compositionally biased region" description="Acidic residues" evidence="6">
    <location>
        <begin position="400"/>
        <end position="409"/>
    </location>
</feature>
<evidence type="ECO:0000256" key="1">
    <source>
        <dbReference type="ARBA" id="ARBA00004141"/>
    </source>
</evidence>
<feature type="transmembrane region" description="Helical" evidence="7">
    <location>
        <begin position="171"/>
        <end position="192"/>
    </location>
</feature>
<dbReference type="Proteomes" id="UP000821866">
    <property type="component" value="Chromosome 3"/>
</dbReference>
<evidence type="ECO:0000256" key="6">
    <source>
        <dbReference type="SAM" id="MobiDB-lite"/>
    </source>
</evidence>
<dbReference type="InterPro" id="IPR018787">
    <property type="entry name" value="DUF2371_TMEM200"/>
</dbReference>
<keyword evidence="4 7" id="KW-1133">Transmembrane helix</keyword>
<feature type="region of interest" description="Disordered" evidence="6">
    <location>
        <begin position="125"/>
        <end position="148"/>
    </location>
</feature>
<feature type="compositionally biased region" description="Low complexity" evidence="6">
    <location>
        <begin position="46"/>
        <end position="61"/>
    </location>
</feature>
<reference evidence="8" key="2">
    <citation type="submission" date="2021-09" db="EMBL/GenBank/DDBJ databases">
        <authorList>
            <person name="Jia N."/>
            <person name="Wang J."/>
            <person name="Shi W."/>
            <person name="Du L."/>
            <person name="Sun Y."/>
            <person name="Zhan W."/>
            <person name="Jiang J."/>
            <person name="Wang Q."/>
            <person name="Zhang B."/>
            <person name="Ji P."/>
            <person name="Sakyi L.B."/>
            <person name="Cui X."/>
            <person name="Yuan T."/>
            <person name="Jiang B."/>
            <person name="Yang W."/>
            <person name="Lam T.T.-Y."/>
            <person name="Chang Q."/>
            <person name="Ding S."/>
            <person name="Wang X."/>
            <person name="Zhu J."/>
            <person name="Ruan X."/>
            <person name="Zhao L."/>
            <person name="Wei J."/>
            <person name="Que T."/>
            <person name="Du C."/>
            <person name="Cheng J."/>
            <person name="Dai P."/>
            <person name="Han X."/>
            <person name="Huang E."/>
            <person name="Gao Y."/>
            <person name="Liu J."/>
            <person name="Shao H."/>
            <person name="Ye R."/>
            <person name="Li L."/>
            <person name="Wei W."/>
            <person name="Wang X."/>
            <person name="Wang C."/>
            <person name="Huo Q."/>
            <person name="Li W."/>
            <person name="Guo W."/>
            <person name="Chen H."/>
            <person name="Chen S."/>
            <person name="Zhou L."/>
            <person name="Zhou L."/>
            <person name="Ni X."/>
            <person name="Tian J."/>
            <person name="Zhou Y."/>
            <person name="Sheng Y."/>
            <person name="Liu T."/>
            <person name="Pan Y."/>
            <person name="Xia L."/>
            <person name="Li J."/>
            <person name="Zhao F."/>
            <person name="Cao W."/>
        </authorList>
    </citation>
    <scope>NUCLEOTIDE SEQUENCE</scope>
    <source>
        <strain evidence="8">Rmic-2018</strain>
        <tissue evidence="8">Larvae</tissue>
    </source>
</reference>
<sequence>MNSAAVIGRQLRQQNTGRAGAAGGSSLTAASARARAPSHCNLIPAQSQQLQQHAHQQQAHGGASGAGGAASSQENKDESSGTRWTWSCVWEACKALSGGIFLLALGTAMCVVGFFAEDLATSPVPRQGNASAPSAAASSSTTSDGAAAESQVATTLVVDRNREYHLHNLSFAGPAIMGLGGIFIVAACVLTFEAKERPHHQRVVPVDEKRPSAAEVLIPVLAKTPQGTHLTVPAVWTTTAAGANNSDEPGPSEPPRTLVLPKKNSVTTTTTATTTTTSSRSSAAPPTRNNGGRSKRGSVAGASSSASSSIIAAAYTASRSGTKTARTSLSSTTTFLLSPRYEEQFLPSPADLQIQDPDGCDTPADESLSSVSIELYARRYTRMPSTSSSPRLFASVESDGLSDSDDDDAVSPGGYAPAGAFEDQVVPLLGRCSPQDLVYLPPPTSSRSSHHHHHHRDGSKRFPLLRQSASNAADGCSRGLNGRASADEMVPS</sequence>
<evidence type="ECO:0000313" key="8">
    <source>
        <dbReference type="EMBL" id="KAH8032361.1"/>
    </source>
</evidence>
<dbReference type="EMBL" id="JABSTU010000005">
    <property type="protein sequence ID" value="KAH8032361.1"/>
    <property type="molecule type" value="Genomic_DNA"/>
</dbReference>
<evidence type="ECO:0000256" key="3">
    <source>
        <dbReference type="ARBA" id="ARBA00022692"/>
    </source>
</evidence>
<feature type="compositionally biased region" description="Low complexity" evidence="6">
    <location>
        <begin position="267"/>
        <end position="303"/>
    </location>
</feature>
<feature type="compositionally biased region" description="Low complexity" evidence="6">
    <location>
        <begin position="130"/>
        <end position="148"/>
    </location>
</feature>
<dbReference type="GO" id="GO:0016020">
    <property type="term" value="C:membrane"/>
    <property type="evidence" value="ECO:0007669"/>
    <property type="project" value="UniProtKB-SubCell"/>
</dbReference>
<organism evidence="8 9">
    <name type="scientific">Rhipicephalus microplus</name>
    <name type="common">Cattle tick</name>
    <name type="synonym">Boophilus microplus</name>
    <dbReference type="NCBI Taxonomy" id="6941"/>
    <lineage>
        <taxon>Eukaryota</taxon>
        <taxon>Metazoa</taxon>
        <taxon>Ecdysozoa</taxon>
        <taxon>Arthropoda</taxon>
        <taxon>Chelicerata</taxon>
        <taxon>Arachnida</taxon>
        <taxon>Acari</taxon>
        <taxon>Parasitiformes</taxon>
        <taxon>Ixodida</taxon>
        <taxon>Ixodoidea</taxon>
        <taxon>Ixodidae</taxon>
        <taxon>Rhipicephalinae</taxon>
        <taxon>Rhipicephalus</taxon>
        <taxon>Boophilus</taxon>
    </lineage>
</organism>
<name>A0A9J6EDH6_RHIMP</name>
<dbReference type="PANTHER" id="PTHR31815">
    <property type="entry name" value="AGAP005329-PA"/>
    <property type="match status" value="1"/>
</dbReference>
<evidence type="ECO:0000313" key="9">
    <source>
        <dbReference type="Proteomes" id="UP000821866"/>
    </source>
</evidence>